<keyword evidence="3" id="KW-0472">Membrane</keyword>
<dbReference type="RefSeq" id="XP_016607633.1">
    <property type="nucleotide sequence ID" value="XM_016753220.1"/>
</dbReference>
<evidence type="ECO:0000256" key="2">
    <source>
        <dbReference type="SAM" id="MobiDB-lite"/>
    </source>
</evidence>
<feature type="compositionally biased region" description="Basic and acidic residues" evidence="2">
    <location>
        <begin position="330"/>
        <end position="348"/>
    </location>
</feature>
<dbReference type="Gene3D" id="3.30.40.10">
    <property type="entry name" value="Zinc/RING finger domain, C3HC4 (zinc finger)"/>
    <property type="match status" value="1"/>
</dbReference>
<dbReference type="AlphaFoldDB" id="A0A0L0HFP5"/>
<keyword evidence="3" id="KW-0812">Transmembrane</keyword>
<feature type="transmembrane region" description="Helical" evidence="3">
    <location>
        <begin position="175"/>
        <end position="196"/>
    </location>
</feature>
<keyword evidence="1" id="KW-0479">Metal-binding</keyword>
<keyword evidence="6" id="KW-1185">Reference proteome</keyword>
<protein>
    <recommendedName>
        <fullName evidence="4">RING-type domain-containing protein</fullName>
    </recommendedName>
</protein>
<feature type="domain" description="RING-type" evidence="4">
    <location>
        <begin position="252"/>
        <end position="300"/>
    </location>
</feature>
<dbReference type="SMART" id="SM00184">
    <property type="entry name" value="RING"/>
    <property type="match status" value="1"/>
</dbReference>
<evidence type="ECO:0000313" key="5">
    <source>
        <dbReference type="EMBL" id="KNC99593.1"/>
    </source>
</evidence>
<name>A0A0L0HFP5_SPIPD</name>
<dbReference type="OMA" id="IETRERW"/>
<sequence length="418" mass="46838">MAEVITSVENGPSNLESQPQIQPQSESATQEESNTTAAPDSSANPNSAPTHGRRRTFLQKLWLIVETTYNVIHLLILIIFLSLYRSSCDAPLNVYLIGLLVMEVVYGVPAKPIMYFVDRRPEWRTSNVWRRVRKLWGTCAGVDVVWFVVGNVWVFRSQTCKTQNPQLYWLTFAEIIVRYATIVLPLTLFLILLCVFRGRVRRDMLGYPELQTGLTPLELTRLKTFSFNELSLPSQVEIIVDDSSHTPNSHLCSVCLTEYAPHDRLRELACHHRFHKACIDQWLLDDPRTLTGGHRTCPLCVREAIKEEDRDPEWVARKKRADEIERTVEGDMRRAVEESRSEAVRRAEAASGSGEGGAPANAGNAPGSEDTGGEVSGNRESSAPTRADANGRESTESVGESCARPSVEEVRTESIQQT</sequence>
<dbReference type="InParanoid" id="A0A0L0HFP5"/>
<evidence type="ECO:0000313" key="6">
    <source>
        <dbReference type="Proteomes" id="UP000053201"/>
    </source>
</evidence>
<dbReference type="Proteomes" id="UP000053201">
    <property type="component" value="Unassembled WGS sequence"/>
</dbReference>
<feature type="compositionally biased region" description="Low complexity" evidence="2">
    <location>
        <begin position="358"/>
        <end position="369"/>
    </location>
</feature>
<dbReference type="eggNOG" id="KOG0800">
    <property type="taxonomic scope" value="Eukaryota"/>
</dbReference>
<dbReference type="InterPro" id="IPR001841">
    <property type="entry name" value="Znf_RING"/>
</dbReference>
<evidence type="ECO:0000259" key="4">
    <source>
        <dbReference type="PROSITE" id="PS50089"/>
    </source>
</evidence>
<feature type="compositionally biased region" description="Low complexity" evidence="2">
    <location>
        <begin position="16"/>
        <end position="27"/>
    </location>
</feature>
<reference evidence="5 6" key="1">
    <citation type="submission" date="2009-08" db="EMBL/GenBank/DDBJ databases">
        <title>The Genome Sequence of Spizellomyces punctatus strain DAOM BR117.</title>
        <authorList>
            <consortium name="The Broad Institute Genome Sequencing Platform"/>
            <person name="Russ C."/>
            <person name="Cuomo C."/>
            <person name="Shea T."/>
            <person name="Young S.K."/>
            <person name="Zeng Q."/>
            <person name="Koehrsen M."/>
            <person name="Haas B."/>
            <person name="Borodovsky M."/>
            <person name="Guigo R."/>
            <person name="Alvarado L."/>
            <person name="Berlin A."/>
            <person name="Bochicchio J."/>
            <person name="Borenstein D."/>
            <person name="Chapman S."/>
            <person name="Chen Z."/>
            <person name="Engels R."/>
            <person name="Freedman E."/>
            <person name="Gellesch M."/>
            <person name="Goldberg J."/>
            <person name="Griggs A."/>
            <person name="Gujja S."/>
            <person name="Heiman D."/>
            <person name="Hepburn T."/>
            <person name="Howarth C."/>
            <person name="Jen D."/>
            <person name="Larson L."/>
            <person name="Lewis B."/>
            <person name="Mehta T."/>
            <person name="Park D."/>
            <person name="Pearson M."/>
            <person name="Roberts A."/>
            <person name="Saif S."/>
            <person name="Shenoy N."/>
            <person name="Sisk P."/>
            <person name="Stolte C."/>
            <person name="Sykes S."/>
            <person name="Thomson T."/>
            <person name="Walk T."/>
            <person name="White J."/>
            <person name="Yandava C."/>
            <person name="Burger G."/>
            <person name="Gray M.W."/>
            <person name="Holland P.W.H."/>
            <person name="King N."/>
            <person name="Lang F.B.F."/>
            <person name="Roger A.J."/>
            <person name="Ruiz-Trillo I."/>
            <person name="Lander E."/>
            <person name="Nusbaum C."/>
        </authorList>
    </citation>
    <scope>NUCLEOTIDE SEQUENCE [LARGE SCALE GENOMIC DNA]</scope>
    <source>
        <strain evidence="5 6">DAOM BR117</strain>
    </source>
</reference>
<gene>
    <name evidence="5" type="ORF">SPPG_04980</name>
</gene>
<organism evidence="5 6">
    <name type="scientific">Spizellomyces punctatus (strain DAOM BR117)</name>
    <dbReference type="NCBI Taxonomy" id="645134"/>
    <lineage>
        <taxon>Eukaryota</taxon>
        <taxon>Fungi</taxon>
        <taxon>Fungi incertae sedis</taxon>
        <taxon>Chytridiomycota</taxon>
        <taxon>Chytridiomycota incertae sedis</taxon>
        <taxon>Chytridiomycetes</taxon>
        <taxon>Spizellomycetales</taxon>
        <taxon>Spizellomycetaceae</taxon>
        <taxon>Spizellomyces</taxon>
    </lineage>
</organism>
<dbReference type="GeneID" id="27688402"/>
<dbReference type="OrthoDB" id="8062037at2759"/>
<evidence type="ECO:0000256" key="3">
    <source>
        <dbReference type="SAM" id="Phobius"/>
    </source>
</evidence>
<proteinExistence type="predicted"/>
<dbReference type="PROSITE" id="PS50089">
    <property type="entry name" value="ZF_RING_2"/>
    <property type="match status" value="1"/>
</dbReference>
<feature type="transmembrane region" description="Helical" evidence="3">
    <location>
        <begin position="95"/>
        <end position="114"/>
    </location>
</feature>
<dbReference type="InterPro" id="IPR013083">
    <property type="entry name" value="Znf_RING/FYVE/PHD"/>
</dbReference>
<keyword evidence="3" id="KW-1133">Transmembrane helix</keyword>
<dbReference type="Pfam" id="PF13639">
    <property type="entry name" value="zf-RING_2"/>
    <property type="match status" value="1"/>
</dbReference>
<keyword evidence="1" id="KW-0863">Zinc-finger</keyword>
<dbReference type="EMBL" id="KQ257457">
    <property type="protein sequence ID" value="KNC99593.1"/>
    <property type="molecule type" value="Genomic_DNA"/>
</dbReference>
<keyword evidence="1" id="KW-0862">Zinc</keyword>
<dbReference type="PANTHER" id="PTHR46225:SF19">
    <property type="entry name" value="RING-TYPE DOMAIN-CONTAINING PROTEIN"/>
    <property type="match status" value="1"/>
</dbReference>
<feature type="region of interest" description="Disordered" evidence="2">
    <location>
        <begin position="1"/>
        <end position="52"/>
    </location>
</feature>
<accession>A0A0L0HFP5</accession>
<feature type="compositionally biased region" description="Low complexity" evidence="2">
    <location>
        <begin position="37"/>
        <end position="49"/>
    </location>
</feature>
<feature type="transmembrane region" description="Helical" evidence="3">
    <location>
        <begin position="61"/>
        <end position="83"/>
    </location>
</feature>
<feature type="region of interest" description="Disordered" evidence="2">
    <location>
        <begin position="330"/>
        <end position="418"/>
    </location>
</feature>
<dbReference type="VEuPathDB" id="FungiDB:SPPG_04980"/>
<dbReference type="GO" id="GO:0008270">
    <property type="term" value="F:zinc ion binding"/>
    <property type="evidence" value="ECO:0007669"/>
    <property type="project" value="UniProtKB-KW"/>
</dbReference>
<dbReference type="SUPFAM" id="SSF57850">
    <property type="entry name" value="RING/U-box"/>
    <property type="match status" value="1"/>
</dbReference>
<dbReference type="PANTHER" id="PTHR46225">
    <property type="entry name" value="C3H4 TYPE ZINC FINGER PROTEIN"/>
    <property type="match status" value="1"/>
</dbReference>
<feature type="transmembrane region" description="Helical" evidence="3">
    <location>
        <begin position="135"/>
        <end position="155"/>
    </location>
</feature>
<dbReference type="STRING" id="645134.A0A0L0HFP5"/>
<evidence type="ECO:0000256" key="1">
    <source>
        <dbReference type="PROSITE-ProRule" id="PRU00175"/>
    </source>
</evidence>